<reference evidence="2" key="1">
    <citation type="submission" date="2022-12" db="EMBL/GenBank/DDBJ databases">
        <authorList>
            <person name="Alioto T."/>
            <person name="Alioto T."/>
            <person name="Gomez Garrido J."/>
        </authorList>
    </citation>
    <scope>NUCLEOTIDE SEQUENCE</scope>
</reference>
<name>A0AA35KWJ7_9SAUR</name>
<evidence type="ECO:0000313" key="2">
    <source>
        <dbReference type="EMBL" id="CAI5784784.1"/>
    </source>
</evidence>
<gene>
    <name evidence="2" type="ORF">PODLI_1B034817</name>
</gene>
<proteinExistence type="predicted"/>
<protein>
    <submittedName>
        <fullName evidence="2">Uncharacterized protein</fullName>
    </submittedName>
</protein>
<feature type="transmembrane region" description="Helical" evidence="1">
    <location>
        <begin position="164"/>
        <end position="182"/>
    </location>
</feature>
<dbReference type="Proteomes" id="UP001178461">
    <property type="component" value="Chromosome 9"/>
</dbReference>
<sequence length="186" mass="21216">MLKKEEFKKTKAKQLNRFVAQNIYLKLISSHLPTLTLLAMYRTAKEIWNWAKEGNAASFLCMTMGCRGRSCFGDDRNLLSEVPAADSSLTIGIGCIYVKLSGWNYIRQQMQGRLGSNFPSVCLPTFHITSLVPSPQWEWGNTKRHNSSKEGILYWIWKGFDTELLLFFPFLTAVLCFLQHVAPSNV</sequence>
<dbReference type="AlphaFoldDB" id="A0AA35KWJ7"/>
<organism evidence="2 3">
    <name type="scientific">Podarcis lilfordi</name>
    <name type="common">Lilford's wall lizard</name>
    <dbReference type="NCBI Taxonomy" id="74358"/>
    <lineage>
        <taxon>Eukaryota</taxon>
        <taxon>Metazoa</taxon>
        <taxon>Chordata</taxon>
        <taxon>Craniata</taxon>
        <taxon>Vertebrata</taxon>
        <taxon>Euteleostomi</taxon>
        <taxon>Lepidosauria</taxon>
        <taxon>Squamata</taxon>
        <taxon>Bifurcata</taxon>
        <taxon>Unidentata</taxon>
        <taxon>Episquamata</taxon>
        <taxon>Laterata</taxon>
        <taxon>Lacertibaenia</taxon>
        <taxon>Lacertidae</taxon>
        <taxon>Podarcis</taxon>
    </lineage>
</organism>
<accession>A0AA35KWJ7</accession>
<dbReference type="EMBL" id="OX395134">
    <property type="protein sequence ID" value="CAI5784784.1"/>
    <property type="molecule type" value="Genomic_DNA"/>
</dbReference>
<keyword evidence="1" id="KW-0472">Membrane</keyword>
<keyword evidence="1" id="KW-1133">Transmembrane helix</keyword>
<keyword evidence="3" id="KW-1185">Reference proteome</keyword>
<keyword evidence="1" id="KW-0812">Transmembrane</keyword>
<evidence type="ECO:0000313" key="3">
    <source>
        <dbReference type="Proteomes" id="UP001178461"/>
    </source>
</evidence>
<evidence type="ECO:0000256" key="1">
    <source>
        <dbReference type="SAM" id="Phobius"/>
    </source>
</evidence>